<name>A0A1G4H8Q3_PLAVI</name>
<dbReference type="Proteomes" id="UP000305196">
    <property type="component" value="Chromosome 5"/>
</dbReference>
<sequence>MGHIRVSTYTPNTGLTRDGCLEIYTNILVGAEKKIEELFPKSSTNLSKACAEFNKYLEEKKGELNKCYKQDLLSFFLDKAEELKDTIQKCANNSQDSRNSATQTELKGEEVHVTEDSCREKGNCNPETTTSGGETKLKILEELSAARNLGAHGTLEKGLSQNDELVARATTHSLQSISNQSPGSTGVYILNNLGEKHAHNNLHIPKPIGTSLHETRPDSANAVASQLDGKSAPTEVPGVTSDLQITHDDEDSDSEVSCGESVCYGTTSDKTCCKGTVKLASGESTVRETSIRDTPPKAGDTSALVSPDNSDALTPLVERPKNFGNNTQSYFTHKNSVNTFAQ</sequence>
<feature type="compositionally biased region" description="Polar residues" evidence="1">
    <location>
        <begin position="303"/>
        <end position="312"/>
    </location>
</feature>
<feature type="compositionally biased region" description="Polar residues" evidence="1">
    <location>
        <begin position="323"/>
        <end position="342"/>
    </location>
</feature>
<organism evidence="2 3">
    <name type="scientific">Plasmodium vivax</name>
    <name type="common">malaria parasite P. vivax</name>
    <dbReference type="NCBI Taxonomy" id="5855"/>
    <lineage>
        <taxon>Eukaryota</taxon>
        <taxon>Sar</taxon>
        <taxon>Alveolata</taxon>
        <taxon>Apicomplexa</taxon>
        <taxon>Aconoidasida</taxon>
        <taxon>Haemosporida</taxon>
        <taxon>Plasmodiidae</taxon>
        <taxon>Plasmodium</taxon>
        <taxon>Plasmodium (Plasmodium)</taxon>
    </lineage>
</organism>
<evidence type="ECO:0000313" key="2">
    <source>
        <dbReference type="EMBL" id="SCO71186.1"/>
    </source>
</evidence>
<dbReference type="VEuPathDB" id="PlasmoDB:PVPAM_050010000"/>
<dbReference type="VEuPathDB" id="PlasmoDB:PVP01_0502600"/>
<dbReference type="AlphaFoldDB" id="A0A1G4H8Q3"/>
<evidence type="ECO:0000256" key="1">
    <source>
        <dbReference type="SAM" id="MobiDB-lite"/>
    </source>
</evidence>
<feature type="region of interest" description="Disordered" evidence="1">
    <location>
        <begin position="210"/>
        <end position="238"/>
    </location>
</feature>
<protein>
    <submittedName>
        <fullName evidence="2">VIR protein</fullName>
    </submittedName>
</protein>
<proteinExistence type="predicted"/>
<feature type="region of interest" description="Disordered" evidence="1">
    <location>
        <begin position="285"/>
        <end position="342"/>
    </location>
</feature>
<feature type="compositionally biased region" description="Basic and acidic residues" evidence="1">
    <location>
        <begin position="285"/>
        <end position="295"/>
    </location>
</feature>
<reference evidence="2 3" key="1">
    <citation type="submission" date="2016-07" db="EMBL/GenBank/DDBJ databases">
        <authorList>
            <consortium name="Pathogen Informatics"/>
        </authorList>
    </citation>
    <scope>NUCLEOTIDE SEQUENCE [LARGE SCALE GENOMIC DNA]</scope>
</reference>
<dbReference type="VEuPathDB" id="PlasmoDB:PVX_088775"/>
<dbReference type="EMBL" id="LT615260">
    <property type="protein sequence ID" value="SCO71186.1"/>
    <property type="molecule type" value="Genomic_DNA"/>
</dbReference>
<accession>A0A1G4H8Q3</accession>
<gene>
    <name evidence="2" type="ORF">PVC01_050005000</name>
</gene>
<evidence type="ECO:0000313" key="3">
    <source>
        <dbReference type="Proteomes" id="UP000305196"/>
    </source>
</evidence>